<sequence length="276" mass="31069">MPTSVVTCRRTFRKLLISVFASLFLTANTVCAGIMTLNYDVTWKFVTVGTIELILASSTEKQWISLSARTKGPFKFFRAYDVNVVSTRYGSGERTYELKGLDRGVNEERLIRYRDDEVPVVVRFTEIDTPNPLATSTERDGKSVDPFFILAEFLRRAAVGEGCDGEYQVYDAKRRYRVSAITESTNTSLLKENFSSVVTCRVFLDASSIETAEKRRSGLSLSGLRSLLNVWPFTSEDQVVELRIGSNDQKMPYPLGFSLKTPFGKVIATLRAKKMP</sequence>
<gene>
    <name evidence="1" type="ORF">METZ01_LOCUS58128</name>
</gene>
<dbReference type="Pfam" id="PF11306">
    <property type="entry name" value="DUF3108"/>
    <property type="match status" value="1"/>
</dbReference>
<proteinExistence type="predicted"/>
<evidence type="ECO:0008006" key="2">
    <source>
        <dbReference type="Google" id="ProtNLM"/>
    </source>
</evidence>
<reference evidence="1" key="1">
    <citation type="submission" date="2018-05" db="EMBL/GenBank/DDBJ databases">
        <authorList>
            <person name="Lanie J.A."/>
            <person name="Ng W.-L."/>
            <person name="Kazmierczak K.M."/>
            <person name="Andrzejewski T.M."/>
            <person name="Davidsen T.M."/>
            <person name="Wayne K.J."/>
            <person name="Tettelin H."/>
            <person name="Glass J.I."/>
            <person name="Rusch D."/>
            <person name="Podicherti R."/>
            <person name="Tsui H.-C.T."/>
            <person name="Winkler M.E."/>
        </authorList>
    </citation>
    <scope>NUCLEOTIDE SEQUENCE</scope>
</reference>
<organism evidence="1">
    <name type="scientific">marine metagenome</name>
    <dbReference type="NCBI Taxonomy" id="408172"/>
    <lineage>
        <taxon>unclassified sequences</taxon>
        <taxon>metagenomes</taxon>
        <taxon>ecological metagenomes</taxon>
    </lineage>
</organism>
<protein>
    <recommendedName>
        <fullName evidence="2">DUF3108 domain-containing protein</fullName>
    </recommendedName>
</protein>
<name>A0A381SPD0_9ZZZZ</name>
<dbReference type="InterPro" id="IPR021457">
    <property type="entry name" value="DUF3108"/>
</dbReference>
<dbReference type="AlphaFoldDB" id="A0A381SPD0"/>
<dbReference type="EMBL" id="UINC01003320">
    <property type="protein sequence ID" value="SVA05274.1"/>
    <property type="molecule type" value="Genomic_DNA"/>
</dbReference>
<evidence type="ECO:0000313" key="1">
    <source>
        <dbReference type="EMBL" id="SVA05274.1"/>
    </source>
</evidence>
<accession>A0A381SPD0</accession>